<comment type="subcellular location">
    <subcellularLocation>
        <location evidence="1 6">Membrane</location>
        <topology evidence="1 6">Multi-pass membrane protein</topology>
    </subcellularLocation>
</comment>
<keyword evidence="6" id="KW-0187">Copper transport</keyword>
<evidence type="ECO:0000256" key="8">
    <source>
        <dbReference type="SAM" id="SignalP"/>
    </source>
</evidence>
<evidence type="ECO:0000313" key="10">
    <source>
        <dbReference type="Proteomes" id="UP001322138"/>
    </source>
</evidence>
<protein>
    <recommendedName>
        <fullName evidence="6">Copper transport protein</fullName>
    </recommendedName>
</protein>
<sequence>MAAACIAVLLLALMLEGLRRLTREYDRHLLRHHAHKCPHHQHHGHPGEIILIDTEPVPPHPVGRRMTPSSSLRPLTAEQSRVASAVNLNAAHGEGIGQVDGQCASRPRRQKEESHHTGGEHERKEGCECYRPGFCEQFLRAMLHLVNFVVAYLLMLMGMYYNGFVLFSIFFGVFLGYLLFHWTRVGKHDSKRCGELEDVTVCCG</sequence>
<name>A0ABR0FPT3_9PEZI</name>
<feature type="chain" id="PRO_5046222707" description="Copper transport protein" evidence="8">
    <location>
        <begin position="21"/>
        <end position="204"/>
    </location>
</feature>
<keyword evidence="6" id="KW-0406">Ion transport</keyword>
<proteinExistence type="inferred from homology"/>
<dbReference type="GeneID" id="87895849"/>
<evidence type="ECO:0000256" key="1">
    <source>
        <dbReference type="ARBA" id="ARBA00004141"/>
    </source>
</evidence>
<dbReference type="Pfam" id="PF04145">
    <property type="entry name" value="Ctr"/>
    <property type="match status" value="1"/>
</dbReference>
<dbReference type="RefSeq" id="XP_062734959.1">
    <property type="nucleotide sequence ID" value="XM_062876367.1"/>
</dbReference>
<keyword evidence="6" id="KW-0186">Copper</keyword>
<evidence type="ECO:0000256" key="2">
    <source>
        <dbReference type="ARBA" id="ARBA00006921"/>
    </source>
</evidence>
<keyword evidence="4 6" id="KW-1133">Transmembrane helix</keyword>
<evidence type="ECO:0000256" key="7">
    <source>
        <dbReference type="SAM" id="MobiDB-lite"/>
    </source>
</evidence>
<dbReference type="InterPro" id="IPR007274">
    <property type="entry name" value="Cop_transporter"/>
</dbReference>
<keyword evidence="8" id="KW-0732">Signal</keyword>
<reference evidence="9 10" key="1">
    <citation type="journal article" date="2023" name="bioRxiv">
        <title>High-quality genome assemblies of four members of thePodospora anserinaspecies complex.</title>
        <authorList>
            <person name="Ament-Velasquez S.L."/>
            <person name="Vogan A.A."/>
            <person name="Wallerman O."/>
            <person name="Hartmann F."/>
            <person name="Gautier V."/>
            <person name="Silar P."/>
            <person name="Giraud T."/>
            <person name="Johannesson H."/>
        </authorList>
    </citation>
    <scope>NUCLEOTIDE SEQUENCE [LARGE SCALE GENOMIC DNA]</scope>
    <source>
        <strain evidence="9 10">CBS 112042</strain>
    </source>
</reference>
<keyword evidence="5 6" id="KW-0472">Membrane</keyword>
<feature type="compositionally biased region" description="Basic and acidic residues" evidence="7">
    <location>
        <begin position="110"/>
        <end position="125"/>
    </location>
</feature>
<accession>A0ABR0FPT3</accession>
<evidence type="ECO:0000256" key="5">
    <source>
        <dbReference type="ARBA" id="ARBA00023136"/>
    </source>
</evidence>
<dbReference type="Proteomes" id="UP001322138">
    <property type="component" value="Unassembled WGS sequence"/>
</dbReference>
<evidence type="ECO:0000313" key="9">
    <source>
        <dbReference type="EMBL" id="KAK4645983.1"/>
    </source>
</evidence>
<keyword evidence="6" id="KW-0813">Transport</keyword>
<evidence type="ECO:0000256" key="6">
    <source>
        <dbReference type="RuleBase" id="RU367022"/>
    </source>
</evidence>
<feature type="signal peptide" evidence="8">
    <location>
        <begin position="1"/>
        <end position="20"/>
    </location>
</feature>
<feature type="transmembrane region" description="Helical" evidence="6">
    <location>
        <begin position="164"/>
        <end position="182"/>
    </location>
</feature>
<organism evidence="9 10">
    <name type="scientific">Podospora bellae-mahoneyi</name>
    <dbReference type="NCBI Taxonomy" id="2093777"/>
    <lineage>
        <taxon>Eukaryota</taxon>
        <taxon>Fungi</taxon>
        <taxon>Dikarya</taxon>
        <taxon>Ascomycota</taxon>
        <taxon>Pezizomycotina</taxon>
        <taxon>Sordariomycetes</taxon>
        <taxon>Sordariomycetidae</taxon>
        <taxon>Sordariales</taxon>
        <taxon>Podosporaceae</taxon>
        <taxon>Podospora</taxon>
    </lineage>
</organism>
<comment type="similarity">
    <text evidence="2 6">Belongs to the copper transporter (Ctr) (TC 1.A.56) family. SLC31A subfamily.</text>
</comment>
<keyword evidence="10" id="KW-1185">Reference proteome</keyword>
<keyword evidence="3 6" id="KW-0812">Transmembrane</keyword>
<comment type="caution">
    <text evidence="9">The sequence shown here is derived from an EMBL/GenBank/DDBJ whole genome shotgun (WGS) entry which is preliminary data.</text>
</comment>
<evidence type="ECO:0000256" key="4">
    <source>
        <dbReference type="ARBA" id="ARBA00022989"/>
    </source>
</evidence>
<dbReference type="PANTHER" id="PTHR12483:SF73">
    <property type="entry name" value="COPPER TRANSPORT PROTEIN CTR3"/>
    <property type="match status" value="1"/>
</dbReference>
<gene>
    <name evidence="9" type="primary">CTR3_1</name>
    <name evidence="9" type="ORF">QC761_206330</name>
</gene>
<feature type="region of interest" description="Disordered" evidence="7">
    <location>
        <begin position="97"/>
        <end position="125"/>
    </location>
</feature>
<dbReference type="EMBL" id="JAFFGZ010000004">
    <property type="protein sequence ID" value="KAK4645983.1"/>
    <property type="molecule type" value="Genomic_DNA"/>
</dbReference>
<dbReference type="PANTHER" id="PTHR12483">
    <property type="entry name" value="SOLUTE CARRIER FAMILY 31 COPPER TRANSPORTERS"/>
    <property type="match status" value="1"/>
</dbReference>
<evidence type="ECO:0000256" key="3">
    <source>
        <dbReference type="ARBA" id="ARBA00022692"/>
    </source>
</evidence>